<comment type="cofactor">
    <cofactor evidence="1">
        <name>Zn(2+)</name>
        <dbReference type="ChEBI" id="CHEBI:29105"/>
    </cofactor>
</comment>
<dbReference type="GO" id="GO:0016747">
    <property type="term" value="F:acyltransferase activity, transferring groups other than amino-acyl groups"/>
    <property type="evidence" value="ECO:0007669"/>
    <property type="project" value="InterPro"/>
</dbReference>
<keyword evidence="5 6" id="KW-0012">Acyltransferase</keyword>
<evidence type="ECO:0000256" key="5">
    <source>
        <dbReference type="ARBA" id="ARBA00023315"/>
    </source>
</evidence>
<protein>
    <submittedName>
        <fullName evidence="6">Phosphate propanoyltransferase</fullName>
        <ecNumber evidence="6">2.3.1.222</ecNumber>
    </submittedName>
</protein>
<accession>A0A644ZVA1</accession>
<dbReference type="EMBL" id="VSSQ01009403">
    <property type="protein sequence ID" value="MPM41524.1"/>
    <property type="molecule type" value="Genomic_DNA"/>
</dbReference>
<dbReference type="PANTHER" id="PTHR39453:SF1">
    <property type="entry name" value="PHOSPHATE PROPANOYLTRANSFERASE"/>
    <property type="match status" value="1"/>
</dbReference>
<evidence type="ECO:0000313" key="6">
    <source>
        <dbReference type="EMBL" id="MPM41524.1"/>
    </source>
</evidence>
<dbReference type="PANTHER" id="PTHR39453">
    <property type="entry name" value="PHOSPHATE PROPANOYLTRANSFERASE"/>
    <property type="match status" value="1"/>
</dbReference>
<sequence>MRLVTQKGVIDNVAVLGPERGEVQCELSLSDCRTLGITAPVNLSGDLTGAGDVVVIGPAGILDAKGCVIVAKAHIHLPPKEAAARGLENDRHVGVKIKSARPVTLEDVVIRVGDNFAPAMHIDFDEANACGYGEGMSVEIVV</sequence>
<keyword evidence="3" id="KW-0479">Metal-binding</keyword>
<organism evidence="6">
    <name type="scientific">bioreactor metagenome</name>
    <dbReference type="NCBI Taxonomy" id="1076179"/>
    <lineage>
        <taxon>unclassified sequences</taxon>
        <taxon>metagenomes</taxon>
        <taxon>ecological metagenomes</taxon>
    </lineage>
</organism>
<proteinExistence type="predicted"/>
<evidence type="ECO:0000256" key="4">
    <source>
        <dbReference type="ARBA" id="ARBA00022833"/>
    </source>
</evidence>
<keyword evidence="2 6" id="KW-0808">Transferase</keyword>
<evidence type="ECO:0000256" key="2">
    <source>
        <dbReference type="ARBA" id="ARBA00022679"/>
    </source>
</evidence>
<reference evidence="6" key="1">
    <citation type="submission" date="2019-08" db="EMBL/GenBank/DDBJ databases">
        <authorList>
            <person name="Kucharzyk K."/>
            <person name="Murdoch R.W."/>
            <person name="Higgins S."/>
            <person name="Loffler F."/>
        </authorList>
    </citation>
    <scope>NUCLEOTIDE SEQUENCE</scope>
</reference>
<gene>
    <name evidence="6" type="primary">pduL_10</name>
    <name evidence="6" type="ORF">SDC9_88179</name>
</gene>
<dbReference type="GO" id="GO:0046872">
    <property type="term" value="F:metal ion binding"/>
    <property type="evidence" value="ECO:0007669"/>
    <property type="project" value="UniProtKB-KW"/>
</dbReference>
<keyword evidence="4" id="KW-0862">Zinc</keyword>
<name>A0A644ZVA1_9ZZZZ</name>
<comment type="caution">
    <text evidence="6">The sequence shown here is derived from an EMBL/GenBank/DDBJ whole genome shotgun (WGS) entry which is preliminary data.</text>
</comment>
<evidence type="ECO:0000256" key="3">
    <source>
        <dbReference type="ARBA" id="ARBA00022723"/>
    </source>
</evidence>
<dbReference type="InterPro" id="IPR008300">
    <property type="entry name" value="PTAC"/>
</dbReference>
<dbReference type="AlphaFoldDB" id="A0A644ZVA1"/>
<dbReference type="EC" id="2.3.1.222" evidence="6"/>
<evidence type="ECO:0000256" key="1">
    <source>
        <dbReference type="ARBA" id="ARBA00001947"/>
    </source>
</evidence>
<dbReference type="Pfam" id="PF06130">
    <property type="entry name" value="PTAC"/>
    <property type="match status" value="1"/>
</dbReference>